<protein>
    <submittedName>
        <fullName evidence="2">Uncharacterized protein</fullName>
    </submittedName>
</protein>
<gene>
    <name evidence="2" type="ORF">PXEA_LOCUS24041</name>
</gene>
<dbReference type="Proteomes" id="UP000784294">
    <property type="component" value="Unassembled WGS sequence"/>
</dbReference>
<organism evidence="2 3">
    <name type="scientific">Protopolystoma xenopodis</name>
    <dbReference type="NCBI Taxonomy" id="117903"/>
    <lineage>
        <taxon>Eukaryota</taxon>
        <taxon>Metazoa</taxon>
        <taxon>Spiralia</taxon>
        <taxon>Lophotrochozoa</taxon>
        <taxon>Platyhelminthes</taxon>
        <taxon>Monogenea</taxon>
        <taxon>Polyopisthocotylea</taxon>
        <taxon>Polystomatidea</taxon>
        <taxon>Polystomatidae</taxon>
        <taxon>Protopolystoma</taxon>
    </lineage>
</organism>
<evidence type="ECO:0000256" key="1">
    <source>
        <dbReference type="SAM" id="MobiDB-lite"/>
    </source>
</evidence>
<reference evidence="2" key="1">
    <citation type="submission" date="2018-11" db="EMBL/GenBank/DDBJ databases">
        <authorList>
            <consortium name="Pathogen Informatics"/>
        </authorList>
    </citation>
    <scope>NUCLEOTIDE SEQUENCE</scope>
</reference>
<keyword evidence="3" id="KW-1185">Reference proteome</keyword>
<dbReference type="AlphaFoldDB" id="A0A3S5CRK1"/>
<feature type="compositionally biased region" description="Polar residues" evidence="1">
    <location>
        <begin position="16"/>
        <end position="36"/>
    </location>
</feature>
<evidence type="ECO:0000313" key="2">
    <source>
        <dbReference type="EMBL" id="VEL30601.1"/>
    </source>
</evidence>
<comment type="caution">
    <text evidence="2">The sequence shown here is derived from an EMBL/GenBank/DDBJ whole genome shotgun (WGS) entry which is preliminary data.</text>
</comment>
<accession>A0A3S5CRK1</accession>
<proteinExistence type="predicted"/>
<name>A0A3S5CRK1_9PLAT</name>
<dbReference type="EMBL" id="CAAALY010113584">
    <property type="protein sequence ID" value="VEL30601.1"/>
    <property type="molecule type" value="Genomic_DNA"/>
</dbReference>
<feature type="region of interest" description="Disordered" evidence="1">
    <location>
        <begin position="1"/>
        <end position="36"/>
    </location>
</feature>
<dbReference type="OrthoDB" id="2132119at2759"/>
<evidence type="ECO:0000313" key="3">
    <source>
        <dbReference type="Proteomes" id="UP000784294"/>
    </source>
</evidence>
<sequence length="59" mass="6238">MNTELSVGESSDPDLRSTSSGLRADSSPTSAGPTDAQTLAMMIQDQLDAINNEIKLIQD</sequence>